<comment type="caution">
    <text evidence="1">The sequence shown here is derived from an EMBL/GenBank/DDBJ whole genome shotgun (WGS) entry which is preliminary data.</text>
</comment>
<reference evidence="1 2" key="1">
    <citation type="submission" date="2018-06" db="EMBL/GenBank/DDBJ databases">
        <title>Genomic Encyclopedia of Type Strains, Phase IV (KMG-IV): sequencing the most valuable type-strain genomes for metagenomic binning, comparative biology and taxonomic classification.</title>
        <authorList>
            <person name="Goeker M."/>
        </authorList>
    </citation>
    <scope>NUCLEOTIDE SEQUENCE [LARGE SCALE GENOMIC DNA]</scope>
    <source>
        <strain evidence="1 2">DSM 25532</strain>
    </source>
</reference>
<dbReference type="Proteomes" id="UP000253426">
    <property type="component" value="Unassembled WGS sequence"/>
</dbReference>
<protein>
    <submittedName>
        <fullName evidence="1">Uncharacterized protein</fullName>
    </submittedName>
</protein>
<dbReference type="AlphaFoldDB" id="A0A366HNC4"/>
<dbReference type="EMBL" id="QNRR01000003">
    <property type="protein sequence ID" value="RBP45010.1"/>
    <property type="molecule type" value="Genomic_DNA"/>
</dbReference>
<organism evidence="1 2">
    <name type="scientific">Roseimicrobium gellanilyticum</name>
    <dbReference type="NCBI Taxonomy" id="748857"/>
    <lineage>
        <taxon>Bacteria</taxon>
        <taxon>Pseudomonadati</taxon>
        <taxon>Verrucomicrobiota</taxon>
        <taxon>Verrucomicrobiia</taxon>
        <taxon>Verrucomicrobiales</taxon>
        <taxon>Verrucomicrobiaceae</taxon>
        <taxon>Roseimicrobium</taxon>
    </lineage>
</organism>
<sequence>MASRKAPPAISLPKIATELRTAQPRGSIQGSMKTIPLTLTLVALAACSLLLSNCSARAGVSSSRTGAGINTPIGGLAGNINY</sequence>
<keyword evidence="2" id="KW-1185">Reference proteome</keyword>
<accession>A0A366HNC4</accession>
<name>A0A366HNC4_9BACT</name>
<evidence type="ECO:0000313" key="2">
    <source>
        <dbReference type="Proteomes" id="UP000253426"/>
    </source>
</evidence>
<evidence type="ECO:0000313" key="1">
    <source>
        <dbReference type="EMBL" id="RBP45010.1"/>
    </source>
</evidence>
<proteinExistence type="predicted"/>
<gene>
    <name evidence="1" type="ORF">DES53_1035</name>
</gene>